<comment type="similarity">
    <text evidence="1">Belongs to the YciI family.</text>
</comment>
<organism evidence="3 4">
    <name type="scientific">Dyella acidisoli</name>
    <dbReference type="NCBI Taxonomy" id="1867834"/>
    <lineage>
        <taxon>Bacteria</taxon>
        <taxon>Pseudomonadati</taxon>
        <taxon>Pseudomonadota</taxon>
        <taxon>Gammaproteobacteria</taxon>
        <taxon>Lysobacterales</taxon>
        <taxon>Rhodanobacteraceae</taxon>
        <taxon>Dyella</taxon>
    </lineage>
</organism>
<protein>
    <recommendedName>
        <fullName evidence="2">YCII-related domain-containing protein</fullName>
    </recommendedName>
</protein>
<dbReference type="InterPro" id="IPR005545">
    <property type="entry name" value="YCII"/>
</dbReference>
<proteinExistence type="inferred from homology"/>
<dbReference type="PANTHER" id="PTHR37828:SF1">
    <property type="entry name" value="YCII-RELATED DOMAIN-CONTAINING PROTEIN"/>
    <property type="match status" value="1"/>
</dbReference>
<evidence type="ECO:0000313" key="4">
    <source>
        <dbReference type="Proteomes" id="UP001156670"/>
    </source>
</evidence>
<name>A0ABQ5XVZ0_9GAMM</name>
<dbReference type="Proteomes" id="UP001156670">
    <property type="component" value="Unassembled WGS sequence"/>
</dbReference>
<dbReference type="EMBL" id="BSOB01000046">
    <property type="protein sequence ID" value="GLQ94543.1"/>
    <property type="molecule type" value="Genomic_DNA"/>
</dbReference>
<feature type="domain" description="YCII-related" evidence="2">
    <location>
        <begin position="13"/>
        <end position="82"/>
    </location>
</feature>
<dbReference type="PANTHER" id="PTHR37828">
    <property type="entry name" value="GSR2449 PROTEIN"/>
    <property type="match status" value="1"/>
</dbReference>
<dbReference type="RefSeq" id="WP_284322240.1">
    <property type="nucleotide sequence ID" value="NZ_BSOB01000046.1"/>
</dbReference>
<keyword evidence="4" id="KW-1185">Reference proteome</keyword>
<sequence>MKRFLVMLMRRPQLDQAVIPLHQQFLASLREQGRNEMSGGFADKSGGAYLLRAPSMEEALAIAHSDPAHTSGGWDVTVYEWNTH</sequence>
<evidence type="ECO:0000313" key="3">
    <source>
        <dbReference type="EMBL" id="GLQ94543.1"/>
    </source>
</evidence>
<dbReference type="InterPro" id="IPR011008">
    <property type="entry name" value="Dimeric_a/b-barrel"/>
</dbReference>
<evidence type="ECO:0000256" key="1">
    <source>
        <dbReference type="ARBA" id="ARBA00007689"/>
    </source>
</evidence>
<reference evidence="4" key="1">
    <citation type="journal article" date="2019" name="Int. J. Syst. Evol. Microbiol.">
        <title>The Global Catalogue of Microorganisms (GCM) 10K type strain sequencing project: providing services to taxonomists for standard genome sequencing and annotation.</title>
        <authorList>
            <consortium name="The Broad Institute Genomics Platform"/>
            <consortium name="The Broad Institute Genome Sequencing Center for Infectious Disease"/>
            <person name="Wu L."/>
            <person name="Ma J."/>
        </authorList>
    </citation>
    <scope>NUCLEOTIDE SEQUENCE [LARGE SCALE GENOMIC DNA]</scope>
    <source>
        <strain evidence="4">NBRC 111980</strain>
    </source>
</reference>
<evidence type="ECO:0000259" key="2">
    <source>
        <dbReference type="Pfam" id="PF03795"/>
    </source>
</evidence>
<comment type="caution">
    <text evidence="3">The sequence shown here is derived from an EMBL/GenBank/DDBJ whole genome shotgun (WGS) entry which is preliminary data.</text>
</comment>
<dbReference type="Pfam" id="PF03795">
    <property type="entry name" value="YCII"/>
    <property type="match status" value="1"/>
</dbReference>
<gene>
    <name evidence="3" type="ORF">GCM10007901_34950</name>
</gene>
<dbReference type="SUPFAM" id="SSF54909">
    <property type="entry name" value="Dimeric alpha+beta barrel"/>
    <property type="match status" value="1"/>
</dbReference>
<accession>A0ABQ5XVZ0</accession>
<dbReference type="Gene3D" id="3.30.70.1060">
    <property type="entry name" value="Dimeric alpha+beta barrel"/>
    <property type="match status" value="1"/>
</dbReference>